<dbReference type="Proteomes" id="UP000281985">
    <property type="component" value="Unassembled WGS sequence"/>
</dbReference>
<keyword evidence="2" id="KW-0472">Membrane</keyword>
<evidence type="ECO:0000256" key="1">
    <source>
        <dbReference type="SAM" id="Coils"/>
    </source>
</evidence>
<evidence type="ECO:0000313" key="4">
    <source>
        <dbReference type="Proteomes" id="UP000281985"/>
    </source>
</evidence>
<keyword evidence="1" id="KW-0175">Coiled coil</keyword>
<feature type="coiled-coil region" evidence="1">
    <location>
        <begin position="58"/>
        <end position="92"/>
    </location>
</feature>
<evidence type="ECO:0008006" key="5">
    <source>
        <dbReference type="Google" id="ProtNLM"/>
    </source>
</evidence>
<reference evidence="3 4" key="1">
    <citation type="submission" date="2018-10" db="EMBL/GenBank/DDBJ databases">
        <title>Dokdonia luteus sp. nov., isolated from sea water.</title>
        <authorList>
            <person name="Zhou L.Y."/>
            <person name="Du Z.J."/>
        </authorList>
    </citation>
    <scope>NUCLEOTIDE SEQUENCE [LARGE SCALE GENOMIC DNA]</scope>
    <source>
        <strain evidence="3 4">SH27</strain>
    </source>
</reference>
<proteinExistence type="predicted"/>
<accession>A0A3M0G7X9</accession>
<dbReference type="AlphaFoldDB" id="A0A3M0G7X9"/>
<organism evidence="3 4">
    <name type="scientific">Dokdonia sinensis</name>
    <dbReference type="NCBI Taxonomy" id="2479847"/>
    <lineage>
        <taxon>Bacteria</taxon>
        <taxon>Pseudomonadati</taxon>
        <taxon>Bacteroidota</taxon>
        <taxon>Flavobacteriia</taxon>
        <taxon>Flavobacteriales</taxon>
        <taxon>Flavobacteriaceae</taxon>
        <taxon>Dokdonia</taxon>
    </lineage>
</organism>
<evidence type="ECO:0000313" key="3">
    <source>
        <dbReference type="EMBL" id="RMB61065.1"/>
    </source>
</evidence>
<name>A0A3M0G7X9_9FLAO</name>
<dbReference type="RefSeq" id="WP_121916798.1">
    <property type="nucleotide sequence ID" value="NZ_REFV01000004.1"/>
</dbReference>
<gene>
    <name evidence="3" type="ORF">EAX61_06195</name>
</gene>
<dbReference type="OrthoDB" id="981213at2"/>
<keyword evidence="2" id="KW-0812">Transmembrane</keyword>
<keyword evidence="4" id="KW-1185">Reference proteome</keyword>
<keyword evidence="2" id="KW-1133">Transmembrane helix</keyword>
<feature type="transmembrane region" description="Helical" evidence="2">
    <location>
        <begin position="132"/>
        <end position="149"/>
    </location>
</feature>
<dbReference type="EMBL" id="REFV01000004">
    <property type="protein sequence ID" value="RMB61065.1"/>
    <property type="molecule type" value="Genomic_DNA"/>
</dbReference>
<protein>
    <recommendedName>
        <fullName evidence="5">tRNA (Guanine-N1)-methyltransferase</fullName>
    </recommendedName>
</protein>
<sequence>MNTIRHYLIAICTIATLSLQAQETENNGPLSLENQIDEIIEGSGNYNANGKSYEVVERSKLTSLRGNVKERIDRLQEEIGSLKGEIATQKTKIGELTKSLGDTEATLTAINEEKDSMNFFGTLMSKGSYSTMMWSIVGVLLLGLLFFIYKFKNSNAVTKESRYKLDEVEADFDEYRKMALEKEQKLGRQLQDERNKLLKAQKG</sequence>
<comment type="caution">
    <text evidence="3">The sequence shown here is derived from an EMBL/GenBank/DDBJ whole genome shotgun (WGS) entry which is preliminary data.</text>
</comment>
<feature type="coiled-coil region" evidence="1">
    <location>
        <begin position="165"/>
        <end position="200"/>
    </location>
</feature>
<evidence type="ECO:0000256" key="2">
    <source>
        <dbReference type="SAM" id="Phobius"/>
    </source>
</evidence>